<evidence type="ECO:0000313" key="4">
    <source>
        <dbReference type="EMBL" id="ADB51316.1"/>
    </source>
</evidence>
<keyword evidence="2" id="KW-0732">Signal</keyword>
<evidence type="ECO:0000256" key="2">
    <source>
        <dbReference type="SAM" id="SignalP"/>
    </source>
</evidence>
<dbReference type="OrthoDB" id="68195at2"/>
<dbReference type="EMBL" id="CP001854">
    <property type="protein sequence ID" value="ADB51316.1"/>
    <property type="molecule type" value="Genomic_DNA"/>
</dbReference>
<organism evidence="4 5">
    <name type="scientific">Conexibacter woesei (strain DSM 14684 / CCUG 47730 / CIP 108061 / JCM 11494 / NBRC 100937 / ID131577)</name>
    <dbReference type="NCBI Taxonomy" id="469383"/>
    <lineage>
        <taxon>Bacteria</taxon>
        <taxon>Bacillati</taxon>
        <taxon>Actinomycetota</taxon>
        <taxon>Thermoleophilia</taxon>
        <taxon>Solirubrobacterales</taxon>
        <taxon>Conexibacteraceae</taxon>
        <taxon>Conexibacter</taxon>
    </lineage>
</organism>
<dbReference type="Gene3D" id="3.40.33.10">
    <property type="entry name" value="CAP"/>
    <property type="match status" value="1"/>
</dbReference>
<feature type="region of interest" description="Disordered" evidence="1">
    <location>
        <begin position="241"/>
        <end position="279"/>
    </location>
</feature>
<reference evidence="4 5" key="1">
    <citation type="journal article" date="2010" name="Stand. Genomic Sci.">
        <title>Complete genome sequence of Conexibacter woesei type strain (ID131577).</title>
        <authorList>
            <person name="Pukall R."/>
            <person name="Lapidus A."/>
            <person name="Glavina Del Rio T."/>
            <person name="Copeland A."/>
            <person name="Tice H."/>
            <person name="Cheng J.-F."/>
            <person name="Lucas S."/>
            <person name="Chen F."/>
            <person name="Nolan M."/>
            <person name="Bruce D."/>
            <person name="Goodwin L."/>
            <person name="Pitluck S."/>
            <person name="Mavromatis K."/>
            <person name="Ivanova N."/>
            <person name="Ovchinnikova G."/>
            <person name="Pati A."/>
            <person name="Chen A."/>
            <person name="Palaniappan K."/>
            <person name="Land M."/>
            <person name="Hauser L."/>
            <person name="Chang Y.-J."/>
            <person name="Jeffries C.D."/>
            <person name="Chain P."/>
            <person name="Meincke L."/>
            <person name="Sims D."/>
            <person name="Brettin T."/>
            <person name="Detter J.C."/>
            <person name="Rohde M."/>
            <person name="Goeker M."/>
            <person name="Bristow J."/>
            <person name="Eisen J.A."/>
            <person name="Markowitz V."/>
            <person name="Kyrpides N.C."/>
            <person name="Klenk H.-P."/>
            <person name="Hugenholtz P."/>
        </authorList>
    </citation>
    <scope>NUCLEOTIDE SEQUENCE [LARGE SCALE GENOMIC DNA]</scope>
    <source>
        <strain evidence="5">DSM 14684 / CIP 108061 / JCM 11494 / NBRC 100937 / ID131577</strain>
    </source>
</reference>
<dbReference type="Proteomes" id="UP000008229">
    <property type="component" value="Chromosome"/>
</dbReference>
<dbReference type="SUPFAM" id="SSF55797">
    <property type="entry name" value="PR-1-like"/>
    <property type="match status" value="1"/>
</dbReference>
<dbReference type="RefSeq" id="WP_012934367.1">
    <property type="nucleotide sequence ID" value="NC_013739.1"/>
</dbReference>
<dbReference type="Pfam" id="PF00188">
    <property type="entry name" value="CAP"/>
    <property type="match status" value="1"/>
</dbReference>
<feature type="chain" id="PRO_5003043632" evidence="2">
    <location>
        <begin position="26"/>
        <end position="279"/>
    </location>
</feature>
<proteinExistence type="predicted"/>
<dbReference type="KEGG" id="cwo:Cwoe_2897"/>
<evidence type="ECO:0000256" key="1">
    <source>
        <dbReference type="SAM" id="MobiDB-lite"/>
    </source>
</evidence>
<dbReference type="AlphaFoldDB" id="D3FBQ1"/>
<accession>D3FBQ1</accession>
<dbReference type="PANTHER" id="PTHR31157">
    <property type="entry name" value="SCP DOMAIN-CONTAINING PROTEIN"/>
    <property type="match status" value="1"/>
</dbReference>
<dbReference type="eggNOG" id="COG2340">
    <property type="taxonomic scope" value="Bacteria"/>
</dbReference>
<name>D3FBQ1_CONWI</name>
<dbReference type="HOGENOM" id="CLU_996424_0_0_11"/>
<keyword evidence="5" id="KW-1185">Reference proteome</keyword>
<reference evidence="5" key="2">
    <citation type="submission" date="2010-01" db="EMBL/GenBank/DDBJ databases">
        <title>The complete genome of Conexibacter woesei DSM 14684.</title>
        <authorList>
            <consortium name="US DOE Joint Genome Institute (JGI-PGF)"/>
            <person name="Lucas S."/>
            <person name="Copeland A."/>
            <person name="Lapidus A."/>
            <person name="Glavina del Rio T."/>
            <person name="Dalin E."/>
            <person name="Tice H."/>
            <person name="Bruce D."/>
            <person name="Goodwin L."/>
            <person name="Pitluck S."/>
            <person name="Kyrpides N."/>
            <person name="Mavromatis K."/>
            <person name="Ivanova N."/>
            <person name="Mikhailova N."/>
            <person name="Chertkov O."/>
            <person name="Brettin T."/>
            <person name="Detter J.C."/>
            <person name="Han C."/>
            <person name="Larimer F."/>
            <person name="Land M."/>
            <person name="Hauser L."/>
            <person name="Markowitz V."/>
            <person name="Cheng J.-F."/>
            <person name="Hugenholtz P."/>
            <person name="Woyke T."/>
            <person name="Wu D."/>
            <person name="Pukall R."/>
            <person name="Steenblock K."/>
            <person name="Schneider S."/>
            <person name="Klenk H.-P."/>
            <person name="Eisen J.A."/>
        </authorList>
    </citation>
    <scope>NUCLEOTIDE SEQUENCE [LARGE SCALE GENOMIC DNA]</scope>
    <source>
        <strain evidence="5">DSM 14684 / CIP 108061 / JCM 11494 / NBRC 100937 / ID131577</strain>
    </source>
</reference>
<sequence precursor="true">MTTTLLGLTLAFALALLMAAQPAAGADAARSAAPAAAKATRWAAPPAAAAKAARSAPLAAGAPAAVVSRAKRRGAVKRCSPAGIRALGGTSRVERRVRCLINQRRARSRLPPLRYDRCLDRAAERHARDMVRRHYFAHSSRGGRGIAERVRAAGYLRRAARWRVGENLAWGAGASASAQTTVRSWLRSRPHRANVLSRGFRDVGVAVVRGAPVRRGARGRGARRAPATYVVEFGARDHGRCGAAARRRPGSLSQEDTNPGRPPVNDRRRGAPTRAPTRR</sequence>
<dbReference type="PANTHER" id="PTHR31157:SF1">
    <property type="entry name" value="SCP DOMAIN-CONTAINING PROTEIN"/>
    <property type="match status" value="1"/>
</dbReference>
<dbReference type="InterPro" id="IPR014044">
    <property type="entry name" value="CAP_dom"/>
</dbReference>
<dbReference type="InterPro" id="IPR035940">
    <property type="entry name" value="CAP_sf"/>
</dbReference>
<feature type="domain" description="SCP" evidence="3">
    <location>
        <begin position="100"/>
        <end position="211"/>
    </location>
</feature>
<evidence type="ECO:0000259" key="3">
    <source>
        <dbReference type="Pfam" id="PF00188"/>
    </source>
</evidence>
<gene>
    <name evidence="4" type="ordered locus">Cwoe_2897</name>
</gene>
<dbReference type="CDD" id="cd05379">
    <property type="entry name" value="CAP_bacterial"/>
    <property type="match status" value="1"/>
</dbReference>
<evidence type="ECO:0000313" key="5">
    <source>
        <dbReference type="Proteomes" id="UP000008229"/>
    </source>
</evidence>
<feature type="signal peptide" evidence="2">
    <location>
        <begin position="1"/>
        <end position="25"/>
    </location>
</feature>
<protein>
    <submittedName>
        <fullName evidence="4">SCP-like extracellular</fullName>
    </submittedName>
</protein>
<dbReference type="STRING" id="469383.Cwoe_2897"/>